<feature type="domain" description="MIR" evidence="12">
    <location>
        <begin position="426"/>
        <end position="486"/>
    </location>
</feature>
<feature type="transmembrane region" description="Helical" evidence="11">
    <location>
        <begin position="2731"/>
        <end position="2755"/>
    </location>
</feature>
<keyword evidence="6" id="KW-0406">Ion transport</keyword>
<reference evidence="14" key="1">
    <citation type="journal article" date="2023" name="Commun. Biol.">
        <title>Genome analysis of Parmales, the sister group of diatoms, reveals the evolutionary specialization of diatoms from phago-mixotrophs to photoautotrophs.</title>
        <authorList>
            <person name="Ban H."/>
            <person name="Sato S."/>
            <person name="Yoshikawa S."/>
            <person name="Yamada K."/>
            <person name="Nakamura Y."/>
            <person name="Ichinomiya M."/>
            <person name="Sato N."/>
            <person name="Blanc-Mathieu R."/>
            <person name="Endo H."/>
            <person name="Kuwata A."/>
            <person name="Ogata H."/>
        </authorList>
    </citation>
    <scope>NUCLEOTIDE SEQUENCE [LARGE SCALE GENOMIC DNA]</scope>
</reference>
<dbReference type="InterPro" id="IPR013662">
    <property type="entry name" value="RIH_assoc-dom"/>
</dbReference>
<dbReference type="InterPro" id="IPR016093">
    <property type="entry name" value="MIR_motif"/>
</dbReference>
<feature type="transmembrane region" description="Helical" evidence="11">
    <location>
        <begin position="3048"/>
        <end position="3071"/>
    </location>
</feature>
<dbReference type="Pfam" id="PF08709">
    <property type="entry name" value="Ins145_P3_rec"/>
    <property type="match status" value="1"/>
</dbReference>
<dbReference type="Pfam" id="PF08454">
    <property type="entry name" value="RIH_assoc"/>
    <property type="match status" value="1"/>
</dbReference>
<proteinExistence type="predicted"/>
<dbReference type="InterPro" id="IPR005821">
    <property type="entry name" value="Ion_trans_dom"/>
</dbReference>
<dbReference type="InterPro" id="IPR014821">
    <property type="entry name" value="Ins145_P3_rcpt"/>
</dbReference>
<evidence type="ECO:0000313" key="13">
    <source>
        <dbReference type="EMBL" id="GMI34160.1"/>
    </source>
</evidence>
<dbReference type="Proteomes" id="UP001165065">
    <property type="component" value="Unassembled WGS sequence"/>
</dbReference>
<dbReference type="PANTHER" id="PTHR13715:SF99">
    <property type="entry name" value="INOSITOL 1,4,5-TRISPHOSPHATE RECEPTOR-LIKE PROTEIN A"/>
    <property type="match status" value="1"/>
</dbReference>
<feature type="compositionally biased region" description="Polar residues" evidence="10">
    <location>
        <begin position="375"/>
        <end position="386"/>
    </location>
</feature>
<evidence type="ECO:0000256" key="9">
    <source>
        <dbReference type="ARBA" id="ARBA00023303"/>
    </source>
</evidence>
<dbReference type="SUPFAM" id="SSF82109">
    <property type="entry name" value="MIR domain"/>
    <property type="match status" value="2"/>
</dbReference>
<feature type="transmembrane region" description="Helical" evidence="11">
    <location>
        <begin position="2906"/>
        <end position="2923"/>
    </location>
</feature>
<feature type="region of interest" description="Disordered" evidence="10">
    <location>
        <begin position="317"/>
        <end position="336"/>
    </location>
</feature>
<feature type="compositionally biased region" description="Basic and acidic residues" evidence="10">
    <location>
        <begin position="2619"/>
        <end position="2633"/>
    </location>
</feature>
<feature type="transmembrane region" description="Helical" evidence="11">
    <location>
        <begin position="2079"/>
        <end position="2099"/>
    </location>
</feature>
<evidence type="ECO:0000256" key="7">
    <source>
        <dbReference type="ARBA" id="ARBA00023136"/>
    </source>
</evidence>
<keyword evidence="2" id="KW-0813">Transport</keyword>
<evidence type="ECO:0000256" key="6">
    <source>
        <dbReference type="ARBA" id="ARBA00023065"/>
    </source>
</evidence>
<keyword evidence="7 11" id="KW-0472">Membrane</keyword>
<accession>A0A9W7L6N3</accession>
<dbReference type="Gene3D" id="1.10.287.70">
    <property type="match status" value="1"/>
</dbReference>
<dbReference type="SUPFAM" id="SSF100909">
    <property type="entry name" value="IP3 receptor type 1 binding core, domain 2"/>
    <property type="match status" value="1"/>
</dbReference>
<feature type="transmembrane region" description="Helical" evidence="11">
    <location>
        <begin position="2969"/>
        <end position="2991"/>
    </location>
</feature>
<dbReference type="OrthoDB" id="300855at2759"/>
<dbReference type="InterPro" id="IPR035910">
    <property type="entry name" value="RyR/IP3R_RIH_dom_sf"/>
</dbReference>
<dbReference type="Gene3D" id="1.20.120.350">
    <property type="entry name" value="Voltage-gated potassium channels. Chain C"/>
    <property type="match status" value="1"/>
</dbReference>
<protein>
    <recommendedName>
        <fullName evidence="12">MIR domain-containing protein</fullName>
    </recommendedName>
</protein>
<evidence type="ECO:0000256" key="11">
    <source>
        <dbReference type="SAM" id="Phobius"/>
    </source>
</evidence>
<keyword evidence="9" id="KW-0407">Ion channel</keyword>
<feature type="transmembrane region" description="Helical" evidence="11">
    <location>
        <begin position="2796"/>
        <end position="2822"/>
    </location>
</feature>
<dbReference type="InterPro" id="IPR036300">
    <property type="entry name" value="MIR_dom_sf"/>
</dbReference>
<dbReference type="PANTHER" id="PTHR13715">
    <property type="entry name" value="RYANODINE RECEPTOR AND IP3 RECEPTOR"/>
    <property type="match status" value="1"/>
</dbReference>
<dbReference type="PROSITE" id="PS50919">
    <property type="entry name" value="MIR"/>
    <property type="match status" value="2"/>
</dbReference>
<comment type="caution">
    <text evidence="13">The sequence shown here is derived from an EMBL/GenBank/DDBJ whole genome shotgun (WGS) entry which is preliminary data.</text>
</comment>
<dbReference type="GO" id="GO:0016020">
    <property type="term" value="C:membrane"/>
    <property type="evidence" value="ECO:0007669"/>
    <property type="project" value="InterPro"/>
</dbReference>
<dbReference type="SUPFAM" id="SSF81324">
    <property type="entry name" value="Voltage-gated potassium channels"/>
    <property type="match status" value="1"/>
</dbReference>
<keyword evidence="14" id="KW-1185">Reference proteome</keyword>
<feature type="region of interest" description="Disordered" evidence="10">
    <location>
        <begin position="1628"/>
        <end position="1647"/>
    </location>
</feature>
<feature type="region of interest" description="Disordered" evidence="10">
    <location>
        <begin position="1860"/>
        <end position="1942"/>
    </location>
</feature>
<dbReference type="GO" id="GO:0005262">
    <property type="term" value="F:calcium channel activity"/>
    <property type="evidence" value="ECO:0007669"/>
    <property type="project" value="InterPro"/>
</dbReference>
<keyword evidence="8" id="KW-1071">Ligand-gated ion channel</keyword>
<keyword evidence="4" id="KW-0677">Repeat</keyword>
<dbReference type="Gene3D" id="2.80.10.50">
    <property type="match status" value="2"/>
</dbReference>
<dbReference type="EMBL" id="BRYA01000039">
    <property type="protein sequence ID" value="GMI34160.1"/>
    <property type="molecule type" value="Genomic_DNA"/>
</dbReference>
<keyword evidence="5 11" id="KW-1133">Transmembrane helix</keyword>
<evidence type="ECO:0000313" key="14">
    <source>
        <dbReference type="Proteomes" id="UP001165065"/>
    </source>
</evidence>
<dbReference type="SMART" id="SM00472">
    <property type="entry name" value="MIR"/>
    <property type="match status" value="2"/>
</dbReference>
<feature type="region of interest" description="Disordered" evidence="10">
    <location>
        <begin position="2619"/>
        <end position="2641"/>
    </location>
</feature>
<feature type="region of interest" description="Disordered" evidence="10">
    <location>
        <begin position="892"/>
        <end position="913"/>
    </location>
</feature>
<name>A0A9W7L6N3_9STRA</name>
<feature type="transmembrane region" description="Helical" evidence="11">
    <location>
        <begin position="2843"/>
        <end position="2864"/>
    </location>
</feature>
<feature type="compositionally biased region" description="Basic and acidic residues" evidence="10">
    <location>
        <begin position="1882"/>
        <end position="1898"/>
    </location>
</feature>
<feature type="compositionally biased region" description="Acidic residues" evidence="10">
    <location>
        <begin position="1867"/>
        <end position="1881"/>
    </location>
</feature>
<evidence type="ECO:0000256" key="1">
    <source>
        <dbReference type="ARBA" id="ARBA00004127"/>
    </source>
</evidence>
<evidence type="ECO:0000256" key="8">
    <source>
        <dbReference type="ARBA" id="ARBA00023286"/>
    </source>
</evidence>
<feature type="compositionally biased region" description="Low complexity" evidence="10">
    <location>
        <begin position="896"/>
        <end position="908"/>
    </location>
</feature>
<dbReference type="InterPro" id="IPR015925">
    <property type="entry name" value="Ryanodine_IP3_receptor"/>
</dbReference>
<sequence length="3190" mass="362190">MISTRDPNPPPPPHEVPEDENDIELLQTKLEPLQFGDVVYFFFSRGKEHAASGHENNKPFSGFMQADTCIERIGFQTQDQGNNPSNFHECLFQVLPMMNYDSSTSKAELSRRNSFSQNKSEKVMLEHRIRQEYAQNEIAVKKFQAGKHKTNVLYGQIIQLKHLGTGKWLQGNTYTADKEHDCLRLGLSEGDENCHFRIMPRFRIRREGSMAYFGDMLHLHSEKLPGYSIRVTEEPFDIHEPKPHVHELNLSLIPSALKVLKFYRPASKDLTLVNTNIDYVRFFHAESQTFLQGSCEHRKVGERDDFIDHVKGSGSLSASDGLASEHGDPPRRRSSFFDNFSPDSMFGSTSAAANEIPDGGEDGEYLNLGSPRDPSPTNGGTSQVQAGETREHCPYFSPLIHTQPNNLMNISPKSMFIFEYQTRLISGFVRWNSPVRIKHVATGRYLYVDSNSDPSLSSSKLIHRCFLVDDVPGLQLDRTLFHIVPTDQQGEYVPETHVSMRILHHIVIDAKTTIILHATKRKVKEATVDGSDGEDFGLFFSEKKNDHDALIMMPLEKNSSFEKSMKLALAMERTFEWFSSRIIARQPVKYEHIKRVERVLAKLIYFSDKYFSASDFDKLERSKSYNPFDALSSQHEVSRSFQLLAKDSKLLDKVFKLVVSPTTLSSVTMDFDTKTQKFTSPIFRNLEGIIKLSWKALEYIIMDNRTNENYFASHPSWINPGVVVQMPYPLGAATTFSTLITNNASLLETVIDRTALAAFEDLIIQNGPNPRLMSFFTAICSCLNQPILSNQETVLQHLIMDEEKHSKILLNIKEDESSVPQEWSLHKGSVMNPSPLVEPEAYLGKEEAKKGWKMITVSWDKLATMENFYINGRQYCDLGEFCSPLVAEEEGRRSRSSMSTPSRHSPVSPGTGDDLKEYKHLELAKYLVAQVDLFSKMCLGRSYNCIHIMQSKFPYILLVNLLTQQQGLPKDLKRAFADLLSALWLDRYPHFPMNLPQRYWVVDELEQCDIQSERALASFKLSETHQLRNNSDPFYSFSSHHKFFLLVDLVVGYFESLGGEQVVGKTSQNALTASILNLTHNLIRFGFVGSEVEIKRLLDCIVACLDGRNDSLDSHTARNSTRLSVGVVKRKETAATGVLHDLKLEGLTGGDSSNQFVNGIIRRREYGNLRYMEDSNSSRVMACKKNIIEVLRVVEQLRANYRLSQLLASIKFREGLDVGNINSVSELVMSTLTSSELNKSLDVEEASTSPLDTVLLDLMMYESDALYEQAFIFMQNRYNENALMTKLLPTLTILEDSRIPIFEDYSCLLESLQQLQYYIRSYDVWAVESLASPMDLRSYNHTCYLLNKLLVFIYAPSYMKQAFGNTPESKEHRIARIERYCTAERKAINKETEKVVVGLAATGGARTGNRKRVTKRKDSVSDLSIFGFNSPPSEMLMKKGKSPNAQHQNLLRSANWAEIIKSVLRIEVVHMSRVAKLADESQSNQEAFKSNVQVSERWLFDVIKKSVFVAAGYAHENKQGQEDLMQLVPALVDKLKNRGIARENERDIFIWDLLVFIFHKNVALAEAVPMDCITSMAEFLVVKKEPRILHFFKGLVQPGRHESVIKTNQARVVEALVMNYNYLTLEFPRPQKGEDEGPKRAENDDTPIEEADRRWKVEVEFHTLSIEILALCAKGRNAKSSAKNQALLGLRSALNALHAANSNDMVRLKTALVQFINYTFVDTPLVDRKLSEKKELPEILRFASEQLDNIIQGLRKNPGSSGEILDCSVEEAKGYAMALLMLINSVLDVIFQNEINAPNTYIILSDMRKVLTRSELRYTLKGLNYEGEDMDEAIIEEWRLKCLNALEMKEEGVSFRIESRKFVDPPEMGDEDAGDKEGEEEYGQKEFDFSGEDSSDKDSGDEDSENVDIEKADVEERNLPPQSTQIVPVRRSSNANGLRRPSTMLMSPFTQIVRPANKLPPILQMFKDHVMEIHSNTWSSQSYGAFLTKFEVVQDLTDPENQEYLEAGIGSSLLSFRRQLKRKISLRKRFFNANVRTLKMLQGTRMLFLILLLVAIAAAITISQIALEEDVEWVATIENIITYFFITELGLRVPVYIVVHRELDTFLMDPLNICDILVVTIDLIILSSPQQEDSESSGNDSAGFVKGLRSARGVRLLRVLRAARALRLLKSKKKMTMEEAFADPRSCKVTFNDLCTRMVKYCEANCRTGASEGNVAYLSIQLLVNHLRKHYYLRENPTEHLTDTEKIRMTMAEVRQRREMVHMEKQKMLTNDARAPELILKVISTCKGKIVDMALTLGEQLLCARNYHGQEVFFRAIDRGGRDGSFFVSIRDCLRLANESMKSYRELTVDSSKKQECKRQVCKSIPLLRFLSLLCEGHFEQTQEIMRGQPKNVVTVSVIEEVANLVYLLGRSLPVLREFRDFECEVLISCLAFLVECTQGPCKANQTYLAEMRKPVEVCKNIFCNSFKRVDNDKMRAGIFSKSMQLIAALLESRGDDDSIHLILKEQIPPPMLQARLAEVRKTDALIAKRMVTMGQEWEKDEYALFHEKLALNTAETIAIYNIVNELAPFGEVGRAFARITEEGGEQQNQFPGEEDAAESGSWFEAEYDTTSRLSRSGLDDRLSMRGGTRESDDASFDDENKDPYLEISSLERESCQTVDSVELVWHGECLKVHFTLPVESKSLSEREKEKFLDEVDCSTSESRMKGLVDQSDEFLEHMTHMHKLKNRFRLFSFLNTNYLAFKMGIFSLTLVMNFNMMLSTFQSLDGEESWFGLRTTFACISSPASGLSHHEAWNVFLSVSVLLGNLLVCVFISVSELPLALARSRRKRLTMRLGGSSLDKGFNASPLLNFIAAVVVYCMVAFIHKGSTQFKFKGSTYVSAGLAIFGAAFPFMLRSCLKSPRSQILNLFMDIFDTVSPVAFLMSFFQLIVSLVCMDKPFMMAFLLLDAGNMSKSLQLCFKAILIPFKQLLLTIMFFVIVIFVYASVAFQTFGIAGFNDSSDNEIICSSFADCFVLTTYITFRFSDIAQVLDFPSLQDSNFGGRVLFDLTFFIICGMFLFNMIGGLILDTFTHIRDEKERRREVYNSEVFVSGITRNTIEEDPQYKGVTFSKLNEEDQSVWKYLFFIIYLKNKDSDEYTGVESFVANCLQEESLKWLPSKTCVAVEGRKRRGDKDSGLNGKDEAGGAAVAA</sequence>
<keyword evidence="3 11" id="KW-0812">Transmembrane</keyword>
<dbReference type="GO" id="GO:0012505">
    <property type="term" value="C:endomembrane system"/>
    <property type="evidence" value="ECO:0007669"/>
    <property type="project" value="UniProtKB-SubCell"/>
</dbReference>
<feature type="domain" description="MIR" evidence="12">
    <location>
        <begin position="149"/>
        <end position="201"/>
    </location>
</feature>
<feature type="transmembrane region" description="Helical" evidence="11">
    <location>
        <begin position="2046"/>
        <end position="2067"/>
    </location>
</feature>
<organism evidence="13 14">
    <name type="scientific">Triparma columacea</name>
    <dbReference type="NCBI Taxonomy" id="722753"/>
    <lineage>
        <taxon>Eukaryota</taxon>
        <taxon>Sar</taxon>
        <taxon>Stramenopiles</taxon>
        <taxon>Ochrophyta</taxon>
        <taxon>Bolidophyceae</taxon>
        <taxon>Parmales</taxon>
        <taxon>Triparmaceae</taxon>
        <taxon>Triparma</taxon>
    </lineage>
</organism>
<feature type="region of interest" description="Disordered" evidence="10">
    <location>
        <begin position="3169"/>
        <end position="3190"/>
    </location>
</feature>
<feature type="compositionally biased region" description="Basic and acidic residues" evidence="10">
    <location>
        <begin position="1629"/>
        <end position="1643"/>
    </location>
</feature>
<dbReference type="InterPro" id="IPR000699">
    <property type="entry name" value="RIH_dom"/>
</dbReference>
<feature type="compositionally biased region" description="Basic and acidic residues" evidence="10">
    <location>
        <begin position="3171"/>
        <end position="3183"/>
    </location>
</feature>
<evidence type="ECO:0000256" key="4">
    <source>
        <dbReference type="ARBA" id="ARBA00022737"/>
    </source>
</evidence>
<evidence type="ECO:0000256" key="5">
    <source>
        <dbReference type="ARBA" id="ARBA00022989"/>
    </source>
</evidence>
<evidence type="ECO:0000259" key="12">
    <source>
        <dbReference type="PROSITE" id="PS50919"/>
    </source>
</evidence>
<dbReference type="Pfam" id="PF01365">
    <property type="entry name" value="RYDR_ITPR"/>
    <property type="match status" value="2"/>
</dbReference>
<dbReference type="InterPro" id="IPR027359">
    <property type="entry name" value="Volt_channel_dom_sf"/>
</dbReference>
<dbReference type="Pfam" id="PF02815">
    <property type="entry name" value="MIR"/>
    <property type="match status" value="1"/>
</dbReference>
<dbReference type="Pfam" id="PF00520">
    <property type="entry name" value="Ion_trans"/>
    <property type="match status" value="2"/>
</dbReference>
<evidence type="ECO:0000256" key="10">
    <source>
        <dbReference type="SAM" id="MobiDB-lite"/>
    </source>
</evidence>
<feature type="compositionally biased region" description="Polar residues" evidence="10">
    <location>
        <begin position="1920"/>
        <end position="1936"/>
    </location>
</feature>
<gene>
    <name evidence="13" type="ORF">TrCOL_g13133</name>
</gene>
<feature type="region of interest" description="Disordered" evidence="10">
    <location>
        <begin position="348"/>
        <end position="387"/>
    </location>
</feature>
<evidence type="ECO:0000256" key="2">
    <source>
        <dbReference type="ARBA" id="ARBA00022448"/>
    </source>
</evidence>
<feature type="transmembrane region" description="Helical" evidence="11">
    <location>
        <begin position="2876"/>
        <end position="2894"/>
    </location>
</feature>
<feature type="compositionally biased region" description="Basic and acidic residues" evidence="10">
    <location>
        <begin position="1908"/>
        <end position="1918"/>
    </location>
</feature>
<comment type="subcellular location">
    <subcellularLocation>
        <location evidence="1">Endomembrane system</location>
        <topology evidence="1">Multi-pass membrane protein</topology>
    </subcellularLocation>
</comment>
<evidence type="ECO:0000256" key="3">
    <source>
        <dbReference type="ARBA" id="ARBA00022692"/>
    </source>
</evidence>